<organism evidence="1 2">
    <name type="scientific">Anatilimnocola aggregata</name>
    <dbReference type="NCBI Taxonomy" id="2528021"/>
    <lineage>
        <taxon>Bacteria</taxon>
        <taxon>Pseudomonadati</taxon>
        <taxon>Planctomycetota</taxon>
        <taxon>Planctomycetia</taxon>
        <taxon>Pirellulales</taxon>
        <taxon>Pirellulaceae</taxon>
        <taxon>Anatilimnocola</taxon>
    </lineage>
</organism>
<sequence>MFDRRDFLRAATLATGGTMLAPWLQNVLGAPITGQAPMRFIFMHKGNGLFPDVMAPSSLSAADAAKEKGKLPFSVDLNQHQLPDWMQPVAAHQSNMTILQGLSGMMCTTGHHTWQSSLGVYKANERLSSIKWATVDFELARLFPSPFEHIELACFPDGGGNARGNIEGIDVGFSARGAGLPNYAFGSPKVALHELFKSVAVEKQDQTRYALERKLLEFTAGSQTELAANLSGSERAKVANYADAIGDIRRRNEKVDGMADAIRKNLPQMDPKYFADKLSTLDRQWGHTEILLSTLISGMTNVVAFTVDELGTPYTGLPGIENDPVNLHDVGHGKGVGKLTALDIRAAVRTQHMKLVDTIISRLKAVPEADGNMFDNTMLFYFPDNGETHHSNGSEWPFLVFSGRNAKLNIAGRYIRLPKHGEAGHKTLGNWYTTILNAYGNPIKHFGDFDMALESKKLQQLGVIPEFLV</sequence>
<evidence type="ECO:0008006" key="3">
    <source>
        <dbReference type="Google" id="ProtNLM"/>
    </source>
</evidence>
<proteinExistence type="predicted"/>
<dbReference type="Pfam" id="PF07586">
    <property type="entry name" value="HXXSHH"/>
    <property type="match status" value="1"/>
</dbReference>
<keyword evidence="2" id="KW-1185">Reference proteome</keyword>
<dbReference type="EMBL" id="CP036274">
    <property type="protein sequence ID" value="QDU29319.1"/>
    <property type="molecule type" value="Genomic_DNA"/>
</dbReference>
<dbReference type="InterPro" id="IPR006311">
    <property type="entry name" value="TAT_signal"/>
</dbReference>
<dbReference type="AlphaFoldDB" id="A0A517YGH9"/>
<name>A0A517YGH9_9BACT</name>
<evidence type="ECO:0000313" key="2">
    <source>
        <dbReference type="Proteomes" id="UP000315017"/>
    </source>
</evidence>
<dbReference type="PROSITE" id="PS51318">
    <property type="entry name" value="TAT"/>
    <property type="match status" value="1"/>
</dbReference>
<dbReference type="RefSeq" id="WP_145092962.1">
    <property type="nucleotide sequence ID" value="NZ_CP036274.1"/>
</dbReference>
<dbReference type="KEGG" id="aagg:ETAA8_44270"/>
<accession>A0A517YGH9</accession>
<evidence type="ECO:0000313" key="1">
    <source>
        <dbReference type="EMBL" id="QDU29319.1"/>
    </source>
</evidence>
<dbReference type="OrthoDB" id="234723at2"/>
<dbReference type="InterPro" id="IPR011447">
    <property type="entry name" value="DUF1552"/>
</dbReference>
<gene>
    <name evidence="1" type="ORF">ETAA8_44270</name>
</gene>
<reference evidence="1 2" key="1">
    <citation type="submission" date="2019-02" db="EMBL/GenBank/DDBJ databases">
        <title>Deep-cultivation of Planctomycetes and their phenomic and genomic characterization uncovers novel biology.</title>
        <authorList>
            <person name="Wiegand S."/>
            <person name="Jogler M."/>
            <person name="Boedeker C."/>
            <person name="Pinto D."/>
            <person name="Vollmers J."/>
            <person name="Rivas-Marin E."/>
            <person name="Kohn T."/>
            <person name="Peeters S.H."/>
            <person name="Heuer A."/>
            <person name="Rast P."/>
            <person name="Oberbeckmann S."/>
            <person name="Bunk B."/>
            <person name="Jeske O."/>
            <person name="Meyerdierks A."/>
            <person name="Storesund J.E."/>
            <person name="Kallscheuer N."/>
            <person name="Luecker S."/>
            <person name="Lage O.M."/>
            <person name="Pohl T."/>
            <person name="Merkel B.J."/>
            <person name="Hornburger P."/>
            <person name="Mueller R.-W."/>
            <person name="Bruemmer F."/>
            <person name="Labrenz M."/>
            <person name="Spormann A.M."/>
            <person name="Op den Camp H."/>
            <person name="Overmann J."/>
            <person name="Amann R."/>
            <person name="Jetten M.S.M."/>
            <person name="Mascher T."/>
            <person name="Medema M.H."/>
            <person name="Devos D.P."/>
            <person name="Kaster A.-K."/>
            <person name="Ovreas L."/>
            <person name="Rohde M."/>
            <person name="Galperin M.Y."/>
            <person name="Jogler C."/>
        </authorList>
    </citation>
    <scope>NUCLEOTIDE SEQUENCE [LARGE SCALE GENOMIC DNA]</scope>
    <source>
        <strain evidence="1 2">ETA_A8</strain>
    </source>
</reference>
<dbReference type="Proteomes" id="UP000315017">
    <property type="component" value="Chromosome"/>
</dbReference>
<protein>
    <recommendedName>
        <fullName evidence="3">DUF1552 domain-containing protein</fullName>
    </recommendedName>
</protein>